<keyword evidence="1" id="KW-0472">Membrane</keyword>
<evidence type="ECO:0000313" key="3">
    <source>
        <dbReference type="Proteomes" id="UP001222275"/>
    </source>
</evidence>
<dbReference type="InterPro" id="IPR058534">
    <property type="entry name" value="YjdF"/>
</dbReference>
<gene>
    <name evidence="2" type="ORF">NR989_11260</name>
</gene>
<dbReference type="PIRSF" id="PIRSF020606">
    <property type="entry name" value="UCP020606"/>
    <property type="match status" value="1"/>
</dbReference>
<dbReference type="RefSeq" id="WP_275594834.1">
    <property type="nucleotide sequence ID" value="NZ_CP102381.1"/>
</dbReference>
<dbReference type="Proteomes" id="UP001222275">
    <property type="component" value="Chromosome"/>
</dbReference>
<keyword evidence="3" id="KW-1185">Reference proteome</keyword>
<feature type="transmembrane region" description="Helical" evidence="1">
    <location>
        <begin position="58"/>
        <end position="79"/>
    </location>
</feature>
<sequence length="204" mass="23685">MLKELKFNHALWVVTFFVVFIWSAIEPKDTFTWFLEVAPALIGFALLAYTFRSFPLTPLLYFLILIHCIILMVGGHYTYAEVPLFDWLRLEFDWSRNNYDKVGHFAQGFIPVLIAREILIRKQVVNGQAWTNFFSVSIALAFSAFYELIEWWVALMSEEAAESFLGTQGYIWDTQSDMGWALFGAILAIVLLSRIHNRQIENLV</sequence>
<keyword evidence="1" id="KW-1133">Transmembrane helix</keyword>
<protein>
    <submittedName>
        <fullName evidence="2">DUF2238 domain-containing protein</fullName>
    </submittedName>
</protein>
<dbReference type="InterPro" id="IPR014509">
    <property type="entry name" value="YjdF-like"/>
</dbReference>
<evidence type="ECO:0000313" key="2">
    <source>
        <dbReference type="EMBL" id="WEJ62576.1"/>
    </source>
</evidence>
<feature type="transmembrane region" description="Helical" evidence="1">
    <location>
        <begin position="178"/>
        <end position="195"/>
    </location>
</feature>
<feature type="transmembrane region" description="Helical" evidence="1">
    <location>
        <begin position="102"/>
        <end position="119"/>
    </location>
</feature>
<feature type="transmembrane region" description="Helical" evidence="1">
    <location>
        <begin position="7"/>
        <end position="25"/>
    </location>
</feature>
<accession>A0ABY8C9C5</accession>
<reference evidence="2 3" key="1">
    <citation type="submission" date="2022-06" db="EMBL/GenBank/DDBJ databases">
        <title>Thiomicrohabdus sp. nov, an obligately chemolithoautotrophic, sulfur-oxidizing bacterium isolated from beach of Guanyin Mountain. Amoy.</title>
        <authorList>
            <person name="Zhu H."/>
        </authorList>
    </citation>
    <scope>NUCLEOTIDE SEQUENCE [LARGE SCALE GENOMIC DNA]</scope>
    <source>
        <strain evidence="2 3">XGS-01</strain>
    </source>
</reference>
<dbReference type="EMBL" id="CP102381">
    <property type="protein sequence ID" value="WEJ62576.1"/>
    <property type="molecule type" value="Genomic_DNA"/>
</dbReference>
<feature type="transmembrane region" description="Helical" evidence="1">
    <location>
        <begin position="31"/>
        <end position="51"/>
    </location>
</feature>
<name>A0ABY8C9C5_9GAMM</name>
<organism evidence="2 3">
    <name type="scientific">Thiomicrorhabdus lithotrophica</name>
    <dbReference type="NCBI Taxonomy" id="2949997"/>
    <lineage>
        <taxon>Bacteria</taxon>
        <taxon>Pseudomonadati</taxon>
        <taxon>Pseudomonadota</taxon>
        <taxon>Gammaproteobacteria</taxon>
        <taxon>Thiotrichales</taxon>
        <taxon>Piscirickettsiaceae</taxon>
        <taxon>Thiomicrorhabdus</taxon>
    </lineage>
</organism>
<keyword evidence="1" id="KW-0812">Transmembrane</keyword>
<proteinExistence type="predicted"/>
<dbReference type="Pfam" id="PF09997">
    <property type="entry name" value="DUF2238"/>
    <property type="match status" value="1"/>
</dbReference>
<feature type="transmembrane region" description="Helical" evidence="1">
    <location>
        <begin position="131"/>
        <end position="149"/>
    </location>
</feature>
<evidence type="ECO:0000256" key="1">
    <source>
        <dbReference type="SAM" id="Phobius"/>
    </source>
</evidence>